<dbReference type="Gene3D" id="3.30.420.10">
    <property type="entry name" value="Ribonuclease H-like superfamily/Ribonuclease H"/>
    <property type="match status" value="1"/>
</dbReference>
<dbReference type="InterPro" id="IPR002156">
    <property type="entry name" value="RNaseH_domain"/>
</dbReference>
<name>A0A2I4DWF9_JUGRE</name>
<organism evidence="1 2">
    <name type="scientific">Juglans regia</name>
    <name type="common">English walnut</name>
    <dbReference type="NCBI Taxonomy" id="51240"/>
    <lineage>
        <taxon>Eukaryota</taxon>
        <taxon>Viridiplantae</taxon>
        <taxon>Streptophyta</taxon>
        <taxon>Embryophyta</taxon>
        <taxon>Tracheophyta</taxon>
        <taxon>Spermatophyta</taxon>
        <taxon>Magnoliopsida</taxon>
        <taxon>eudicotyledons</taxon>
        <taxon>Gunneridae</taxon>
        <taxon>Pentapetalae</taxon>
        <taxon>rosids</taxon>
        <taxon>fabids</taxon>
        <taxon>Fagales</taxon>
        <taxon>Juglandaceae</taxon>
        <taxon>Juglans</taxon>
    </lineage>
</organism>
<dbReference type="GO" id="GO:0003676">
    <property type="term" value="F:nucleic acid binding"/>
    <property type="evidence" value="ECO:0007669"/>
    <property type="project" value="InterPro"/>
</dbReference>
<dbReference type="InterPro" id="IPR044730">
    <property type="entry name" value="RNase_H-like_dom_plant"/>
</dbReference>
<dbReference type="CDD" id="cd06222">
    <property type="entry name" value="RNase_H_like"/>
    <property type="match status" value="1"/>
</dbReference>
<dbReference type="Proteomes" id="UP000235220">
    <property type="component" value="Chromosome 6"/>
</dbReference>
<reference evidence="2" key="1">
    <citation type="submission" date="2025-08" db="UniProtKB">
        <authorList>
            <consortium name="RefSeq"/>
        </authorList>
    </citation>
    <scope>IDENTIFICATION</scope>
    <source>
        <tissue evidence="2">Leaves</tissue>
    </source>
</reference>
<protein>
    <submittedName>
        <fullName evidence="2">Uncharacterized protein LOC108984108</fullName>
    </submittedName>
</protein>
<dbReference type="KEGG" id="jre:108984108"/>
<proteinExistence type="predicted"/>
<dbReference type="PANTHER" id="PTHR47074">
    <property type="entry name" value="BNAC02G40300D PROTEIN"/>
    <property type="match status" value="1"/>
</dbReference>
<dbReference type="OrthoDB" id="1112256at2759"/>
<gene>
    <name evidence="2" type="primary">LOC108984108</name>
</gene>
<dbReference type="PANTHER" id="PTHR47074:SF48">
    <property type="entry name" value="POLYNUCLEOTIDYL TRANSFERASE, RIBONUCLEASE H-LIKE SUPERFAMILY PROTEIN"/>
    <property type="match status" value="1"/>
</dbReference>
<dbReference type="InterPro" id="IPR052929">
    <property type="entry name" value="RNase_H-like_EbsB-rel"/>
</dbReference>
<dbReference type="GeneID" id="108984108"/>
<evidence type="ECO:0000313" key="1">
    <source>
        <dbReference type="Proteomes" id="UP000235220"/>
    </source>
</evidence>
<dbReference type="InterPro" id="IPR012337">
    <property type="entry name" value="RNaseH-like_sf"/>
</dbReference>
<dbReference type="GO" id="GO:0004523">
    <property type="term" value="F:RNA-DNA hybrid ribonuclease activity"/>
    <property type="evidence" value="ECO:0007669"/>
    <property type="project" value="InterPro"/>
</dbReference>
<dbReference type="AlphaFoldDB" id="A0A2I4DWF9"/>
<dbReference type="RefSeq" id="XP_018811487.1">
    <property type="nucleotide sequence ID" value="XM_018955942.1"/>
</dbReference>
<dbReference type="Gramene" id="Jr06_09920_p1">
    <property type="protein sequence ID" value="cds.Jr06_09920_p1"/>
    <property type="gene ID" value="Jr06_09920"/>
</dbReference>
<sequence length="186" mass="21372">MMRNMWWRRNAFIFENIFKGPSELFLQAQETLKGFTEANSEGDGAIRGGEMQEEEVRWKGPGSSFVKVNWDASLAVEKKRKGIGIDVRDEVGEVRLSLCGSDASLCNLVVVELQALWRALKLCAELQWNKVIFEGDAVGIIHVVNRKDCCWEWHGQVVDDIKLILQNRSNWSIQYTNRKYNRVAHT</sequence>
<evidence type="ECO:0000313" key="2">
    <source>
        <dbReference type="RefSeq" id="XP_018811487.1"/>
    </source>
</evidence>
<dbReference type="InterPro" id="IPR036397">
    <property type="entry name" value="RNaseH_sf"/>
</dbReference>
<accession>A0A2I4DWF9</accession>
<dbReference type="SUPFAM" id="SSF53098">
    <property type="entry name" value="Ribonuclease H-like"/>
    <property type="match status" value="1"/>
</dbReference>
<dbReference type="Pfam" id="PF13456">
    <property type="entry name" value="RVT_3"/>
    <property type="match status" value="1"/>
</dbReference>
<keyword evidence="1" id="KW-1185">Reference proteome</keyword>